<evidence type="ECO:0000313" key="3">
    <source>
        <dbReference type="Proteomes" id="UP000005877"/>
    </source>
</evidence>
<keyword evidence="1" id="KW-0472">Membrane</keyword>
<dbReference type="AlphaFoldDB" id="G7WPQ2"/>
<gene>
    <name evidence="2" type="ordered locus">Mhar_2058</name>
</gene>
<dbReference type="HOGENOM" id="CLU_2191026_0_0_2"/>
<dbReference type="STRING" id="1110509.Mhar_2058"/>
<dbReference type="PATRIC" id="fig|1110509.7.peg.2286"/>
<keyword evidence="3" id="KW-1185">Reference proteome</keyword>
<sequence>MLSAKNSIFTGLIIGLIFGITGEIILWNGNGLIFGVIGGLIFGGLAVIQHFALRFILYRKGLLPWRLVTFLDYATERIFLRKVGGGYVFVHRMLMEYFASQEPGPGRK</sequence>
<feature type="transmembrane region" description="Helical" evidence="1">
    <location>
        <begin position="33"/>
        <end position="57"/>
    </location>
</feature>
<name>G7WPQ2_METH6</name>
<keyword evidence="1" id="KW-0812">Transmembrane</keyword>
<accession>G7WPQ2</accession>
<evidence type="ECO:0000313" key="2">
    <source>
        <dbReference type="EMBL" id="AET65414.1"/>
    </source>
</evidence>
<proteinExistence type="predicted"/>
<feature type="transmembrane region" description="Helical" evidence="1">
    <location>
        <begin position="7"/>
        <end position="27"/>
    </location>
</feature>
<dbReference type="EMBL" id="CP003117">
    <property type="protein sequence ID" value="AET65414.1"/>
    <property type="molecule type" value="Genomic_DNA"/>
</dbReference>
<dbReference type="KEGG" id="mhi:Mhar_2058"/>
<dbReference type="Proteomes" id="UP000005877">
    <property type="component" value="Chromosome"/>
</dbReference>
<keyword evidence="1" id="KW-1133">Transmembrane helix</keyword>
<reference evidence="2 3" key="1">
    <citation type="journal article" date="2012" name="PLoS ONE">
        <title>The genome characteristics and predicted function of methyl-group oxidation pathway in the obligate aceticlastic methanogens, Methanosaeta spp.</title>
        <authorList>
            <person name="Zhu J."/>
            <person name="Zheng H."/>
            <person name="Ai G."/>
            <person name="Zhang G."/>
            <person name="Liu D."/>
            <person name="Liu X."/>
            <person name="Dong X."/>
        </authorList>
    </citation>
    <scope>NUCLEOTIDE SEQUENCE [LARGE SCALE GENOMIC DNA]</scope>
    <source>
        <strain evidence="2 3">6Ac</strain>
    </source>
</reference>
<organism evidence="2 3">
    <name type="scientific">Methanothrix harundinacea (strain 6Ac)</name>
    <name type="common">Methanosaeta harundinacea</name>
    <dbReference type="NCBI Taxonomy" id="1110509"/>
    <lineage>
        <taxon>Archaea</taxon>
        <taxon>Methanobacteriati</taxon>
        <taxon>Methanobacteriota</taxon>
        <taxon>Stenosarchaea group</taxon>
        <taxon>Methanomicrobia</taxon>
        <taxon>Methanotrichales</taxon>
        <taxon>Methanotrichaceae</taxon>
        <taxon>Methanothrix</taxon>
    </lineage>
</organism>
<protein>
    <submittedName>
        <fullName evidence="2">Uncharacterized protein</fullName>
    </submittedName>
</protein>
<evidence type="ECO:0000256" key="1">
    <source>
        <dbReference type="SAM" id="Phobius"/>
    </source>
</evidence>